<comment type="subcellular location">
    <subcellularLocation>
        <location evidence="1">Nucleus</location>
    </subcellularLocation>
</comment>
<keyword evidence="4" id="KW-0539">Nucleus</keyword>
<sequence length="1571" mass="175623">MERDDIKTYFSSSQRPEFDTAEKNSEPPTLVGMIVEKGFSTGKQQQTVGPSLMPCPTVLPFPLARHRSHGPHWAPKGCQVDEEDDDEDIDVTDFEFVAAFANPVRRKQKKGMEFSRWREFVPSDSVLLRQEKNSCPAAFKSDERKREAALSEDETSKMGENSKPRKTFNLTDRGSLIKSNVLSRESGEITGSCSTVGLSDSFSNEKHDSTDPLYVQVTQIDECITHPIAGSDKTEESGGLTLPSTSDIDAENQALLANMSPEEISEAQSAIMEKMRPGIVEMLKKRGRNKLENLKKGRSDATTMERSCIEYDENHSRENIVGVPSQGSSTLKDVITTPSGHHSSVVVGMRNAEKKSSKADDNGGHATSLSDESSRKEWTSRVEAVRTLRFSLDGNLVETDSAEVSGNGNDVGNVAERDFLRTEGVPEGAGYTIKEAVALIRSLIPGQRVLALQLLASVLDKALVNLQQNSLGCKANNAVHKEGFVDWQPVWAFALGPEPGLTLSVRMALDDNHINVVLASLRVIQCILSCNANESYFNISEKLPIYSVGVYTAPVFRKRPEIDHGFLRGGYWKYNTKPSNILPLTDDCTEDDNEGKATIQDDIVVAGQDVCAGLVRMVLLSRLHYLLEMDPPPALEESLLSVLIGVARHSKACSDAVIKCPRLVDTVAKRVSKKDIKEICPWMIKAVTLLKVLAQSDEKNCVYLVRHGIFQDTMWHLYKYGFSVDNWMKTGREQYKLQCSLIIEQLSFWKVCIQYGYCISYFSDFFPAMCLWLSPPSSDKLMGTSLHEYASVARQAYITLHALASKLPYLHSEEHLPDQNDGFADHNAKSWSWSHVPPMVELARKWLSLEDNPYLLSVLNQRFETTPSQNSSSGCLLWVISAVLHMLSGVIERVAPSLGEGSAVCVPWLPQFVPEIGLDIVKNGFLCFEESGNMDDKMLCSNSIVESLCKLRDHDDLETSLSSACCLHGVIQLIVGLDKSIQKARSGKGILISAVENFSVEDKVFENGIAMYYQSELRSALLKFMTIIDLEWHDVQSVETFGRGGPAPGVGLGWGASGGGFWSRSSLLPEMDANLVVSLLRIFPVAFVNGLPAVDDTKLSLREVTSALSVCLVSGPRVVFLVEQAFDFLLKPPVLKFLRSCIQQFLYLKGIEPFVWDYEEEDYLFFSKILNAHYRSRWLQVKKWASCKSNDGSTNSKGVIGVGKFKKSDTLDTIHEETVPSETTDEYLQNTTLMKEWAKQRLPLPVHWFLSAICTAGVDEVAEIHLDSSDDILITVKAGLFFLLGLESVSSLLNSELLRSPVASVPLVWKLHALSMSLLVKTEICEDEKARTIYEALQMLYAQHLDHLWSKEARQLDRTELLRFKADVHDSYSTFLEVFIEQFSAVSYGDVIYGRQIATYLHQSVEASVRLAVWSALSNFHVLELLPPIEKCFCDIKGYLYPVEDNVDILAVYVKAWISGSLEKAECRGSISFILVLHHLSYFIFHNNAEDKLSLRKKLARSLLRHCSGKEQHQRMLKFIHHEQSMTTQPERMMDSSVSMEDEIERRFKFLTEACEGNSSILIQVETLKSG</sequence>
<keyword evidence="10" id="KW-1185">Reference proteome</keyword>
<evidence type="ECO:0000256" key="4">
    <source>
        <dbReference type="ARBA" id="ARBA00023242"/>
    </source>
</evidence>
<organism evidence="9 10">
    <name type="scientific">Aristolochia fimbriata</name>
    <name type="common">White veined hardy Dutchman's pipe vine</name>
    <dbReference type="NCBI Taxonomy" id="158543"/>
    <lineage>
        <taxon>Eukaryota</taxon>
        <taxon>Viridiplantae</taxon>
        <taxon>Streptophyta</taxon>
        <taxon>Embryophyta</taxon>
        <taxon>Tracheophyta</taxon>
        <taxon>Spermatophyta</taxon>
        <taxon>Magnoliopsida</taxon>
        <taxon>Magnoliidae</taxon>
        <taxon>Piperales</taxon>
        <taxon>Aristolochiaceae</taxon>
        <taxon>Aristolochia</taxon>
    </lineage>
</organism>
<comment type="caution">
    <text evidence="9">The sequence shown here is derived from an EMBL/GenBank/DDBJ whole genome shotgun (WGS) entry which is preliminary data.</text>
</comment>
<evidence type="ECO:0000313" key="9">
    <source>
        <dbReference type="EMBL" id="KAG9455537.1"/>
    </source>
</evidence>
<dbReference type="EMBL" id="JAINDJ010000002">
    <property type="protein sequence ID" value="KAG9455537.1"/>
    <property type="molecule type" value="Genomic_DNA"/>
</dbReference>
<feature type="domain" description="RPAP1 C-terminal" evidence="6">
    <location>
        <begin position="388"/>
        <end position="462"/>
    </location>
</feature>
<feature type="compositionally biased region" description="Basic and acidic residues" evidence="5">
    <location>
        <begin position="140"/>
        <end position="163"/>
    </location>
</feature>
<evidence type="ECO:0000256" key="5">
    <source>
        <dbReference type="SAM" id="MobiDB-lite"/>
    </source>
</evidence>
<evidence type="ECO:0000313" key="10">
    <source>
        <dbReference type="Proteomes" id="UP000825729"/>
    </source>
</evidence>
<feature type="compositionally biased region" description="Basic and acidic residues" evidence="5">
    <location>
        <begin position="353"/>
        <end position="363"/>
    </location>
</feature>
<dbReference type="Pfam" id="PF25766">
    <property type="entry name" value="TPR_RPAP1"/>
    <property type="match status" value="1"/>
</dbReference>
<feature type="region of interest" description="Disordered" evidence="5">
    <location>
        <begin position="353"/>
        <end position="377"/>
    </location>
</feature>
<proteinExistence type="inferred from homology"/>
<dbReference type="InterPro" id="IPR013929">
    <property type="entry name" value="RPAP1_C"/>
</dbReference>
<dbReference type="InterPro" id="IPR055326">
    <property type="entry name" value="MINIYO"/>
</dbReference>
<keyword evidence="3" id="KW-0804">Transcription</keyword>
<dbReference type="InterPro" id="IPR057989">
    <property type="entry name" value="TPR_RPAP1/MINIYO-like"/>
</dbReference>
<feature type="region of interest" description="Disordered" evidence="5">
    <location>
        <begin position="138"/>
        <end position="168"/>
    </location>
</feature>
<dbReference type="PANTHER" id="PTHR47605">
    <property type="entry name" value="TRANSCRIPTIONAL ELONGATION REGULATOR MINIYO"/>
    <property type="match status" value="1"/>
</dbReference>
<evidence type="ECO:0000256" key="3">
    <source>
        <dbReference type="ARBA" id="ARBA00023163"/>
    </source>
</evidence>
<feature type="domain" description="RPAP1/MINIYO-like TPR repeats" evidence="8">
    <location>
        <begin position="1335"/>
        <end position="1490"/>
    </location>
</feature>
<gene>
    <name evidence="9" type="ORF">H6P81_000045</name>
</gene>
<feature type="compositionally biased region" description="Basic and acidic residues" evidence="5">
    <location>
        <begin position="16"/>
        <end position="25"/>
    </location>
</feature>
<feature type="region of interest" description="Disordered" evidence="5">
    <location>
        <begin position="1"/>
        <end position="29"/>
    </location>
</feature>
<dbReference type="Proteomes" id="UP000825729">
    <property type="component" value="Unassembled WGS sequence"/>
</dbReference>
<dbReference type="PANTHER" id="PTHR47605:SF2">
    <property type="entry name" value="TRANSCRIPTIONAL ELONGATION REGULATOR MINIYO"/>
    <property type="match status" value="1"/>
</dbReference>
<dbReference type="Pfam" id="PF08620">
    <property type="entry name" value="RPAP1_C"/>
    <property type="match status" value="1"/>
</dbReference>
<dbReference type="Pfam" id="PF08621">
    <property type="entry name" value="RPAP1_N"/>
    <property type="match status" value="1"/>
</dbReference>
<reference evidence="9 10" key="1">
    <citation type="submission" date="2021-07" db="EMBL/GenBank/DDBJ databases">
        <title>The Aristolochia fimbriata genome: insights into angiosperm evolution, floral development and chemical biosynthesis.</title>
        <authorList>
            <person name="Jiao Y."/>
        </authorList>
    </citation>
    <scope>NUCLEOTIDE SEQUENCE [LARGE SCALE GENOMIC DNA]</scope>
    <source>
        <strain evidence="9">IBCAS-2021</strain>
        <tissue evidence="9">Leaf</tissue>
    </source>
</reference>
<evidence type="ECO:0000259" key="7">
    <source>
        <dbReference type="Pfam" id="PF08621"/>
    </source>
</evidence>
<feature type="domain" description="RPAP1 N-terminal" evidence="7">
    <location>
        <begin position="247"/>
        <end position="290"/>
    </location>
</feature>
<evidence type="ECO:0000256" key="1">
    <source>
        <dbReference type="ARBA" id="ARBA00004123"/>
    </source>
</evidence>
<comment type="similarity">
    <text evidence="2">Belongs to the RPAP1 family.</text>
</comment>
<name>A0AAV7F6X3_ARIFI</name>
<protein>
    <recommendedName>
        <fullName evidence="11">Transcriptional elongation regulator MINIYO</fullName>
    </recommendedName>
</protein>
<evidence type="ECO:0000259" key="8">
    <source>
        <dbReference type="Pfam" id="PF25766"/>
    </source>
</evidence>
<dbReference type="InterPro" id="IPR013930">
    <property type="entry name" value="RPAP1_N"/>
</dbReference>
<evidence type="ECO:0000256" key="2">
    <source>
        <dbReference type="ARBA" id="ARBA00009953"/>
    </source>
</evidence>
<evidence type="ECO:0008006" key="11">
    <source>
        <dbReference type="Google" id="ProtNLM"/>
    </source>
</evidence>
<evidence type="ECO:0000259" key="6">
    <source>
        <dbReference type="Pfam" id="PF08620"/>
    </source>
</evidence>
<accession>A0AAV7F6X3</accession>